<dbReference type="Proteomes" id="UP001228636">
    <property type="component" value="Unassembled WGS sequence"/>
</dbReference>
<dbReference type="EMBL" id="JAUFQH010000010">
    <property type="protein sequence ID" value="MDN3620175.1"/>
    <property type="molecule type" value="Genomic_DNA"/>
</dbReference>
<feature type="domain" description="AraC effector-binding" evidence="1">
    <location>
        <begin position="1"/>
        <end position="152"/>
    </location>
</feature>
<reference evidence="2 3" key="1">
    <citation type="journal article" date="2014" name="Int. J. Syst. Evol. Microbiol.">
        <title>Complete genome sequence of Corynebacterium casei LMG S-19264T (=DSM 44701T), isolated from a smear-ripened cheese.</title>
        <authorList>
            <consortium name="US DOE Joint Genome Institute (JGI-PGF)"/>
            <person name="Walter F."/>
            <person name="Albersmeier A."/>
            <person name="Kalinowski J."/>
            <person name="Ruckert C."/>
        </authorList>
    </citation>
    <scope>NUCLEOTIDE SEQUENCE [LARGE SCALE GENOMIC DNA]</scope>
    <source>
        <strain evidence="2 3">CECT 8670</strain>
    </source>
</reference>
<dbReference type="InterPro" id="IPR029441">
    <property type="entry name" value="Cass2"/>
</dbReference>
<evidence type="ECO:0000313" key="2">
    <source>
        <dbReference type="EMBL" id="MDN3620175.1"/>
    </source>
</evidence>
<organism evidence="2 3">
    <name type="scientific">Polaribacter sejongensis</name>
    <dbReference type="NCBI Taxonomy" id="985043"/>
    <lineage>
        <taxon>Bacteria</taxon>
        <taxon>Pseudomonadati</taxon>
        <taxon>Bacteroidota</taxon>
        <taxon>Flavobacteriia</taxon>
        <taxon>Flavobacteriales</taxon>
        <taxon>Flavobacteriaceae</taxon>
    </lineage>
</organism>
<dbReference type="SUPFAM" id="SSF55136">
    <property type="entry name" value="Probable bacterial effector-binding domain"/>
    <property type="match status" value="1"/>
</dbReference>
<gene>
    <name evidence="2" type="ORF">QWY81_11985</name>
</gene>
<dbReference type="PANTHER" id="PTHR36444">
    <property type="entry name" value="TRANSCRIPTIONAL REGULATOR PROTEIN YOBU-RELATED"/>
    <property type="match status" value="1"/>
</dbReference>
<dbReference type="PANTHER" id="PTHR36444:SF2">
    <property type="entry name" value="TRANSCRIPTIONAL REGULATOR PROTEIN YOBU-RELATED"/>
    <property type="match status" value="1"/>
</dbReference>
<dbReference type="Gene3D" id="3.20.80.10">
    <property type="entry name" value="Regulatory factor, effector binding domain"/>
    <property type="match status" value="1"/>
</dbReference>
<dbReference type="AlphaFoldDB" id="A0AAJ1QXZ4"/>
<name>A0AAJ1QXZ4_9FLAO</name>
<dbReference type="SMART" id="SM00871">
    <property type="entry name" value="AraC_E_bind"/>
    <property type="match status" value="1"/>
</dbReference>
<accession>A0AAJ1QXZ4</accession>
<comment type="caution">
    <text evidence="2">The sequence shown here is derived from an EMBL/GenBank/DDBJ whole genome shotgun (WGS) entry which is preliminary data.</text>
</comment>
<dbReference type="InterPro" id="IPR011256">
    <property type="entry name" value="Reg_factor_effector_dom_sf"/>
</dbReference>
<proteinExistence type="predicted"/>
<dbReference type="InterPro" id="IPR010499">
    <property type="entry name" value="AraC_E-bd"/>
</dbReference>
<sequence>MNKVTVEAFKVIGISIRTTNENEQAAKDIGELWNKFISEGILEKIPNKIDSTIYSIYTEYQSDHTKPYTTVLGCKVEHLNEIPNGMVGKSFKGGKYVNFSTKGDLTKGLIVNKWKEIWKMDLDRVYSADFEVFGEKAKNQNDAEIDILIAVK</sequence>
<dbReference type="RefSeq" id="WP_261973285.1">
    <property type="nucleotide sequence ID" value="NZ_CP103460.1"/>
</dbReference>
<dbReference type="InterPro" id="IPR053182">
    <property type="entry name" value="YobU-like_regulator"/>
</dbReference>
<protein>
    <submittedName>
        <fullName evidence="2">GyrI-like domain-containing protein</fullName>
    </submittedName>
</protein>
<dbReference type="Pfam" id="PF14526">
    <property type="entry name" value="Cass2"/>
    <property type="match status" value="1"/>
</dbReference>
<evidence type="ECO:0000259" key="1">
    <source>
        <dbReference type="SMART" id="SM00871"/>
    </source>
</evidence>
<evidence type="ECO:0000313" key="3">
    <source>
        <dbReference type="Proteomes" id="UP001228636"/>
    </source>
</evidence>